<evidence type="ECO:0000256" key="5">
    <source>
        <dbReference type="ARBA" id="ARBA00022617"/>
    </source>
</evidence>
<protein>
    <recommendedName>
        <fullName evidence="16">Cytochrome P450</fullName>
    </recommendedName>
</protein>
<dbReference type="InterPro" id="IPR050121">
    <property type="entry name" value="Cytochrome_P450_monoxygenase"/>
</dbReference>
<comment type="similarity">
    <text evidence="4">Belongs to the cytochrome P450 family.</text>
</comment>
<evidence type="ECO:0000256" key="3">
    <source>
        <dbReference type="ARBA" id="ARBA00004721"/>
    </source>
</evidence>
<dbReference type="GO" id="GO:0005506">
    <property type="term" value="F:iron ion binding"/>
    <property type="evidence" value="ECO:0007669"/>
    <property type="project" value="InterPro"/>
</dbReference>
<evidence type="ECO:0000256" key="13">
    <source>
        <dbReference type="PIRSR" id="PIRSR602403-1"/>
    </source>
</evidence>
<comment type="pathway">
    <text evidence="3">Secondary metabolite biosynthesis; terpenoid biosynthesis.</text>
</comment>
<feature type="binding site" description="axial binding residue" evidence="13">
    <location>
        <position position="490"/>
    </location>
    <ligand>
        <name>heme</name>
        <dbReference type="ChEBI" id="CHEBI:30413"/>
    </ligand>
    <ligandPart>
        <name>Fe</name>
        <dbReference type="ChEBI" id="CHEBI:18248"/>
    </ligandPart>
</feature>
<dbReference type="Gene3D" id="1.10.630.10">
    <property type="entry name" value="Cytochrome P450"/>
    <property type="match status" value="1"/>
</dbReference>
<evidence type="ECO:0000256" key="2">
    <source>
        <dbReference type="ARBA" id="ARBA00004370"/>
    </source>
</evidence>
<keyword evidence="6 14" id="KW-0812">Transmembrane</keyword>
<dbReference type="Proteomes" id="UP000008064">
    <property type="component" value="Unassembled WGS sequence"/>
</dbReference>
<reference evidence="15" key="1">
    <citation type="submission" date="2011-04" db="EMBL/GenBank/DDBJ databases">
        <title>Evolution of plant cell wall degrading machinery underlies the functional diversity of forest fungi.</title>
        <authorList>
            <consortium name="US DOE Joint Genome Institute (JGI-PGF)"/>
            <person name="Eastwood D.C."/>
            <person name="Floudas D."/>
            <person name="Binder M."/>
            <person name="Majcherczyk A."/>
            <person name="Schneider P."/>
            <person name="Aerts A."/>
            <person name="Asiegbu F.O."/>
            <person name="Baker S.E."/>
            <person name="Barry K."/>
            <person name="Bendiksby M."/>
            <person name="Blumentritt M."/>
            <person name="Coutinho P.M."/>
            <person name="Cullen D."/>
            <person name="Cullen D."/>
            <person name="Gathman A."/>
            <person name="Goodell B."/>
            <person name="Henrissat B."/>
            <person name="Ihrmark K."/>
            <person name="Kauserud H."/>
            <person name="Kohler A."/>
            <person name="LaButti K."/>
            <person name="Lapidus A."/>
            <person name="Lavin J.L."/>
            <person name="Lee Y.-H."/>
            <person name="Lindquist E."/>
            <person name="Lilly W."/>
            <person name="Lucas S."/>
            <person name="Morin E."/>
            <person name="Murat C."/>
            <person name="Oguiza J.A."/>
            <person name="Park J."/>
            <person name="Pisabarro A.G."/>
            <person name="Riley R."/>
            <person name="Rosling A."/>
            <person name="Salamov A."/>
            <person name="Schmidt O."/>
            <person name="Schmutz J."/>
            <person name="Skrede I."/>
            <person name="Stenlid J."/>
            <person name="Wiebenga A."/>
            <person name="Xie X."/>
            <person name="Kues U."/>
            <person name="Hibbett D.S."/>
            <person name="Hoffmeister D."/>
            <person name="Hogberg N."/>
            <person name="Martin F."/>
            <person name="Grigoriev I.V."/>
            <person name="Watkinson S.C."/>
        </authorList>
    </citation>
    <scope>NUCLEOTIDE SEQUENCE</scope>
    <source>
        <strain evidence="15">S7.9</strain>
    </source>
</reference>
<dbReference type="AlphaFoldDB" id="F8NYM9"/>
<dbReference type="InterPro" id="IPR036396">
    <property type="entry name" value="Cyt_P450_sf"/>
</dbReference>
<proteinExistence type="inferred from homology"/>
<evidence type="ECO:0000256" key="7">
    <source>
        <dbReference type="ARBA" id="ARBA00022723"/>
    </source>
</evidence>
<comment type="subcellular location">
    <subcellularLocation>
        <location evidence="2">Membrane</location>
    </subcellularLocation>
</comment>
<dbReference type="Pfam" id="PF00067">
    <property type="entry name" value="p450"/>
    <property type="match status" value="1"/>
</dbReference>
<sequence>MHHIYHYLALAGGALFLYFISHFLRLIIRLHLSPLRSLRGPPAASFLLGNLKAMHDQANNNIIARWEAIYGPAFAYKGIFGGCRLITTDPLAISYVLTNHKKYPKPEFIRENLASMGAGQYSVLTVEGEDHDRQRKILAPAFTTSQIKSLTPIFWQKAYEVRDVWMKSIQEADAAEASRIDVCAWLSKAALDVIGLAGFGYSFDALAKDDNELASAYNVIFTTSQKFRTAAILQLWFPLLRIFRRHNTLMKHAHSILDRIGLELVEERKKEVAAELDNASRLDGKANSQAPFPANVKALPRDLLSVLIRSNLASTPSDRMNISEVLCQISTFTLAGHETTSFALTWCLYALAQSPDCQKKLRAELHTISRGSPSFDEEVANLRYLDWVVRETLRLHAPVVCTMRVAMQEDEIPVLASFTDKSGTSRSSIKVNKHDLVALPIQTVNKSSAIWGEDAHVFRPERWEKPPKEAKAIQGLYSNILTFLSGSRGCIGYKFAVTEIKIFLYALLHDLEFSIDPSIIIEKTFNVVARPSVKSEPDAGNQMPLSISLVSVLPTDS</sequence>
<dbReference type="KEGG" id="sla:SERLADRAFT_469910"/>
<keyword evidence="7 13" id="KW-0479">Metal-binding</keyword>
<dbReference type="PRINTS" id="PR00465">
    <property type="entry name" value="EP450IV"/>
</dbReference>
<evidence type="ECO:0000256" key="11">
    <source>
        <dbReference type="ARBA" id="ARBA00023033"/>
    </source>
</evidence>
<name>F8NYM9_SERL9</name>
<accession>F8NYM9</accession>
<evidence type="ECO:0000256" key="8">
    <source>
        <dbReference type="ARBA" id="ARBA00022989"/>
    </source>
</evidence>
<dbReference type="InterPro" id="IPR002403">
    <property type="entry name" value="Cyt_P450_E_grp-IV"/>
</dbReference>
<dbReference type="PANTHER" id="PTHR24305">
    <property type="entry name" value="CYTOCHROME P450"/>
    <property type="match status" value="1"/>
</dbReference>
<evidence type="ECO:0000313" key="15">
    <source>
        <dbReference type="EMBL" id="EGO23700.1"/>
    </source>
</evidence>
<keyword evidence="8 14" id="KW-1133">Transmembrane helix</keyword>
<dbReference type="GO" id="GO:0016705">
    <property type="term" value="F:oxidoreductase activity, acting on paired donors, with incorporation or reduction of molecular oxygen"/>
    <property type="evidence" value="ECO:0007669"/>
    <property type="project" value="InterPro"/>
</dbReference>
<comment type="cofactor">
    <cofactor evidence="1 13">
        <name>heme</name>
        <dbReference type="ChEBI" id="CHEBI:30413"/>
    </cofactor>
</comment>
<dbReference type="SUPFAM" id="SSF48264">
    <property type="entry name" value="Cytochrome P450"/>
    <property type="match status" value="1"/>
</dbReference>
<dbReference type="HOGENOM" id="CLU_001570_5_11_1"/>
<feature type="transmembrane region" description="Helical" evidence="14">
    <location>
        <begin position="6"/>
        <end position="28"/>
    </location>
</feature>
<keyword evidence="12 14" id="KW-0472">Membrane</keyword>
<evidence type="ECO:0000256" key="6">
    <source>
        <dbReference type="ARBA" id="ARBA00022692"/>
    </source>
</evidence>
<keyword evidence="11" id="KW-0503">Monooxygenase</keyword>
<dbReference type="GeneID" id="18819677"/>
<dbReference type="PANTHER" id="PTHR24305:SF166">
    <property type="entry name" value="CYTOCHROME P450 12A4, MITOCHONDRIAL-RELATED"/>
    <property type="match status" value="1"/>
</dbReference>
<evidence type="ECO:0000256" key="14">
    <source>
        <dbReference type="SAM" id="Phobius"/>
    </source>
</evidence>
<evidence type="ECO:0008006" key="16">
    <source>
        <dbReference type="Google" id="ProtNLM"/>
    </source>
</evidence>
<dbReference type="CDD" id="cd11069">
    <property type="entry name" value="CYP_FUM15-like"/>
    <property type="match status" value="1"/>
</dbReference>
<evidence type="ECO:0000256" key="1">
    <source>
        <dbReference type="ARBA" id="ARBA00001971"/>
    </source>
</evidence>
<keyword evidence="10 13" id="KW-0408">Iron</keyword>
<dbReference type="PRINTS" id="PR00385">
    <property type="entry name" value="P450"/>
</dbReference>
<gene>
    <name evidence="15" type="ORF">SERLADRAFT_469910</name>
</gene>
<evidence type="ECO:0000256" key="4">
    <source>
        <dbReference type="ARBA" id="ARBA00010617"/>
    </source>
</evidence>
<dbReference type="InterPro" id="IPR001128">
    <property type="entry name" value="Cyt_P450"/>
</dbReference>
<dbReference type="GO" id="GO:0020037">
    <property type="term" value="F:heme binding"/>
    <property type="evidence" value="ECO:0007669"/>
    <property type="project" value="InterPro"/>
</dbReference>
<evidence type="ECO:0000256" key="12">
    <source>
        <dbReference type="ARBA" id="ARBA00023136"/>
    </source>
</evidence>
<dbReference type="EMBL" id="GL945435">
    <property type="protein sequence ID" value="EGO23700.1"/>
    <property type="molecule type" value="Genomic_DNA"/>
</dbReference>
<dbReference type="GO" id="GO:0016020">
    <property type="term" value="C:membrane"/>
    <property type="evidence" value="ECO:0007669"/>
    <property type="project" value="UniProtKB-SubCell"/>
</dbReference>
<organism>
    <name type="scientific">Serpula lacrymans var. lacrymans (strain S7.9)</name>
    <name type="common">Dry rot fungus</name>
    <dbReference type="NCBI Taxonomy" id="578457"/>
    <lineage>
        <taxon>Eukaryota</taxon>
        <taxon>Fungi</taxon>
        <taxon>Dikarya</taxon>
        <taxon>Basidiomycota</taxon>
        <taxon>Agaricomycotina</taxon>
        <taxon>Agaricomycetes</taxon>
        <taxon>Agaricomycetidae</taxon>
        <taxon>Boletales</taxon>
        <taxon>Coniophorineae</taxon>
        <taxon>Serpulaceae</taxon>
        <taxon>Serpula</taxon>
    </lineage>
</organism>
<dbReference type="GO" id="GO:0004497">
    <property type="term" value="F:monooxygenase activity"/>
    <property type="evidence" value="ECO:0007669"/>
    <property type="project" value="UniProtKB-KW"/>
</dbReference>
<dbReference type="RefSeq" id="XP_007319462.1">
    <property type="nucleotide sequence ID" value="XM_007319400.1"/>
</dbReference>
<dbReference type="OrthoDB" id="1470350at2759"/>
<evidence type="ECO:0000256" key="9">
    <source>
        <dbReference type="ARBA" id="ARBA00023002"/>
    </source>
</evidence>
<keyword evidence="5 13" id="KW-0349">Heme</keyword>
<evidence type="ECO:0000256" key="10">
    <source>
        <dbReference type="ARBA" id="ARBA00023004"/>
    </source>
</evidence>
<keyword evidence="9" id="KW-0560">Oxidoreductase</keyword>